<evidence type="ECO:0000313" key="2">
    <source>
        <dbReference type="Proteomes" id="UP000003741"/>
    </source>
</evidence>
<accession>I8VPX3</accession>
<dbReference type="HOGENOM" id="CLU_2986874_0_0_10"/>
<proteinExistence type="predicted"/>
<gene>
    <name evidence="1" type="ORF">HMPREF1062_03445</name>
</gene>
<comment type="caution">
    <text evidence="1">The sequence shown here is derived from an EMBL/GenBank/DDBJ whole genome shotgun (WGS) entry which is preliminary data.</text>
</comment>
<name>I8VPX3_9BACE</name>
<keyword evidence="2" id="KW-1185">Reference proteome</keyword>
<dbReference type="AlphaFoldDB" id="I8VPX3"/>
<dbReference type="Proteomes" id="UP000003741">
    <property type="component" value="Unassembled WGS sequence"/>
</dbReference>
<sequence length="57" mass="6911">MVKNKFNRAIHNEPPVYIWENRLTVITHFLCKKGISINNNNKHKAINTDINRYYRRI</sequence>
<dbReference type="EMBL" id="AGXG01000077">
    <property type="protein sequence ID" value="EIY28460.1"/>
    <property type="molecule type" value="Genomic_DNA"/>
</dbReference>
<evidence type="ECO:0000313" key="1">
    <source>
        <dbReference type="EMBL" id="EIY28460.1"/>
    </source>
</evidence>
<organism evidence="1 2">
    <name type="scientific">Bacteroides cellulosilyticus CL02T12C19</name>
    <dbReference type="NCBI Taxonomy" id="997874"/>
    <lineage>
        <taxon>Bacteria</taxon>
        <taxon>Pseudomonadati</taxon>
        <taxon>Bacteroidota</taxon>
        <taxon>Bacteroidia</taxon>
        <taxon>Bacteroidales</taxon>
        <taxon>Bacteroidaceae</taxon>
        <taxon>Bacteroides</taxon>
    </lineage>
</organism>
<protein>
    <submittedName>
        <fullName evidence="1">Uncharacterized protein</fullName>
    </submittedName>
</protein>
<reference evidence="1 2" key="1">
    <citation type="submission" date="2012-02" db="EMBL/GenBank/DDBJ databases">
        <title>The Genome Sequence of Bacteroides cellulosilyticus CL02T12C19.</title>
        <authorList>
            <consortium name="The Broad Institute Genome Sequencing Platform"/>
            <person name="Earl A."/>
            <person name="Ward D."/>
            <person name="Feldgarden M."/>
            <person name="Gevers D."/>
            <person name="Zitomersky N.L."/>
            <person name="Coyne M.J."/>
            <person name="Comstock L.E."/>
            <person name="Young S.K."/>
            <person name="Zeng Q."/>
            <person name="Gargeya S."/>
            <person name="Fitzgerald M."/>
            <person name="Haas B."/>
            <person name="Abouelleil A."/>
            <person name="Alvarado L."/>
            <person name="Arachchi H.M."/>
            <person name="Berlin A."/>
            <person name="Chapman S.B."/>
            <person name="Gearin G."/>
            <person name="Goldberg J."/>
            <person name="Griggs A."/>
            <person name="Gujja S."/>
            <person name="Hansen M."/>
            <person name="Heiman D."/>
            <person name="Howarth C."/>
            <person name="Larimer J."/>
            <person name="Lui A."/>
            <person name="MacDonald P.J.P."/>
            <person name="McCowen C."/>
            <person name="Montmayeur A."/>
            <person name="Murphy C."/>
            <person name="Neiman D."/>
            <person name="Pearson M."/>
            <person name="Priest M."/>
            <person name="Roberts A."/>
            <person name="Saif S."/>
            <person name="Shea T."/>
            <person name="Sisk P."/>
            <person name="Stolte C."/>
            <person name="Sykes S."/>
            <person name="Wortman J."/>
            <person name="Nusbaum C."/>
            <person name="Birren B."/>
        </authorList>
    </citation>
    <scope>NUCLEOTIDE SEQUENCE [LARGE SCALE GENOMIC DNA]</scope>
    <source>
        <strain evidence="1 2">CL02T12C19</strain>
    </source>
</reference>